<organism evidence="3 4">
    <name type="scientific">Bdellovibrio bacteriovorus</name>
    <dbReference type="NCBI Taxonomy" id="959"/>
    <lineage>
        <taxon>Bacteria</taxon>
        <taxon>Pseudomonadati</taxon>
        <taxon>Bdellovibrionota</taxon>
        <taxon>Bdellovibrionia</taxon>
        <taxon>Bdellovibrionales</taxon>
        <taxon>Pseudobdellovibrionaceae</taxon>
        <taxon>Bdellovibrio</taxon>
    </lineage>
</organism>
<evidence type="ECO:0000256" key="2">
    <source>
        <dbReference type="SAM" id="SignalP"/>
    </source>
</evidence>
<feature type="region of interest" description="Disordered" evidence="1">
    <location>
        <begin position="162"/>
        <end position="201"/>
    </location>
</feature>
<feature type="region of interest" description="Disordered" evidence="1">
    <location>
        <begin position="26"/>
        <end position="47"/>
    </location>
</feature>
<feature type="compositionally biased region" description="Basic and acidic residues" evidence="1">
    <location>
        <begin position="168"/>
        <end position="183"/>
    </location>
</feature>
<keyword evidence="2" id="KW-0732">Signal</keyword>
<name>A0A1Z3NCI1_BDEBC</name>
<dbReference type="Proteomes" id="UP000197003">
    <property type="component" value="Chromosome"/>
</dbReference>
<accession>A0A1Z3NCI1</accession>
<sequence>MSCLVPKISLSFLTILLSASVALASGGEEHGGGHGEKKEAAPKEVKSREDRYGVVQARVAALEAKIKAGETEIQKLILEKQHTKDPAKVNEILGHMMTLHKDMEKNLKDYDRERTLLKYRYPEKGLADKREYERIDLKSIEEMENQMSLGSSVKRTLKKVRSQYETPEDVKKVEASEAADGHKKSAPQAPASLTDPVILKK</sequence>
<proteinExistence type="predicted"/>
<dbReference type="OrthoDB" id="5293225at2"/>
<reference evidence="3 4" key="1">
    <citation type="submission" date="2017-04" db="EMBL/GenBank/DDBJ databases">
        <title>Whole genome sequence of Bdellovibrio bacteriovorus strain SSB218315.</title>
        <authorList>
            <person name="Oyedara O."/>
            <person name="Rodriguez-Perez M.A."/>
        </authorList>
    </citation>
    <scope>NUCLEOTIDE SEQUENCE [LARGE SCALE GENOMIC DNA]</scope>
    <source>
        <strain evidence="3 4">SSB218315</strain>
    </source>
</reference>
<protein>
    <submittedName>
        <fullName evidence="3">Uncharacterized protein</fullName>
    </submittedName>
</protein>
<feature type="compositionally biased region" description="Basic and acidic residues" evidence="1">
    <location>
        <begin position="27"/>
        <end position="47"/>
    </location>
</feature>
<dbReference type="EMBL" id="CP020946">
    <property type="protein sequence ID" value="ASD65135.1"/>
    <property type="molecule type" value="Genomic_DNA"/>
</dbReference>
<gene>
    <name evidence="3" type="ORF">B9G79_16950</name>
</gene>
<dbReference type="AlphaFoldDB" id="A0A1Z3NCI1"/>
<feature type="chain" id="PRO_5012057331" evidence="2">
    <location>
        <begin position="25"/>
        <end position="201"/>
    </location>
</feature>
<dbReference type="RefSeq" id="WP_088566538.1">
    <property type="nucleotide sequence ID" value="NZ_CP020946.1"/>
</dbReference>
<evidence type="ECO:0000313" key="3">
    <source>
        <dbReference type="EMBL" id="ASD65135.1"/>
    </source>
</evidence>
<feature type="signal peptide" evidence="2">
    <location>
        <begin position="1"/>
        <end position="24"/>
    </location>
</feature>
<evidence type="ECO:0000313" key="4">
    <source>
        <dbReference type="Proteomes" id="UP000197003"/>
    </source>
</evidence>
<evidence type="ECO:0000256" key="1">
    <source>
        <dbReference type="SAM" id="MobiDB-lite"/>
    </source>
</evidence>